<organism evidence="4 5">
    <name type="scientific">Nocardioides baekrokdamisoli</name>
    <dbReference type="NCBI Taxonomy" id="1804624"/>
    <lineage>
        <taxon>Bacteria</taxon>
        <taxon>Bacillati</taxon>
        <taxon>Actinomycetota</taxon>
        <taxon>Actinomycetes</taxon>
        <taxon>Propionibacteriales</taxon>
        <taxon>Nocardioidaceae</taxon>
        <taxon>Nocardioides</taxon>
    </lineage>
</organism>
<evidence type="ECO:0000259" key="3">
    <source>
        <dbReference type="PROSITE" id="PS51186"/>
    </source>
</evidence>
<dbReference type="CDD" id="cd04301">
    <property type="entry name" value="NAT_SF"/>
    <property type="match status" value="1"/>
</dbReference>
<dbReference type="Pfam" id="PF00583">
    <property type="entry name" value="Acetyltransf_1"/>
    <property type="match status" value="1"/>
</dbReference>
<protein>
    <recommendedName>
        <fullName evidence="3">N-acetyltransferase domain-containing protein</fullName>
    </recommendedName>
</protein>
<dbReference type="Gene3D" id="3.40.630.30">
    <property type="match status" value="1"/>
</dbReference>
<evidence type="ECO:0000313" key="4">
    <source>
        <dbReference type="EMBL" id="BBH18045.1"/>
    </source>
</evidence>
<name>A0A3G9IPQ8_9ACTN</name>
<keyword evidence="2" id="KW-0012">Acyltransferase</keyword>
<gene>
    <name evidence="4" type="ORF">Back2_23320</name>
</gene>
<dbReference type="PANTHER" id="PTHR43877">
    <property type="entry name" value="AMINOALKYLPHOSPHONATE N-ACETYLTRANSFERASE-RELATED-RELATED"/>
    <property type="match status" value="1"/>
</dbReference>
<dbReference type="SUPFAM" id="SSF55729">
    <property type="entry name" value="Acyl-CoA N-acyltransferases (Nat)"/>
    <property type="match status" value="1"/>
</dbReference>
<evidence type="ECO:0000313" key="5">
    <source>
        <dbReference type="Proteomes" id="UP000271573"/>
    </source>
</evidence>
<dbReference type="Proteomes" id="UP000271573">
    <property type="component" value="Chromosome"/>
</dbReference>
<dbReference type="KEGG" id="nbe:Back2_23320"/>
<keyword evidence="1" id="KW-0808">Transferase</keyword>
<dbReference type="InterPro" id="IPR000182">
    <property type="entry name" value="GNAT_dom"/>
</dbReference>
<reference evidence="4 5" key="1">
    <citation type="submission" date="2018-11" db="EMBL/GenBank/DDBJ databases">
        <title>Complete genome sequence of Nocardioides baekrokdamisoli strain KCTC 39748.</title>
        <authorList>
            <person name="Kang S.W."/>
            <person name="Lee K.C."/>
            <person name="Kim K.K."/>
            <person name="Kim J.S."/>
            <person name="Kim D.S."/>
            <person name="Ko S.H."/>
            <person name="Yang S.H."/>
            <person name="Shin Y.K."/>
            <person name="Lee J.S."/>
        </authorList>
    </citation>
    <scope>NUCLEOTIDE SEQUENCE [LARGE SCALE GENOMIC DNA]</scope>
    <source>
        <strain evidence="4 5">KCTC 39748</strain>
    </source>
</reference>
<keyword evidence="5" id="KW-1185">Reference proteome</keyword>
<dbReference type="InterPro" id="IPR016181">
    <property type="entry name" value="Acyl_CoA_acyltransferase"/>
</dbReference>
<dbReference type="InterPro" id="IPR050832">
    <property type="entry name" value="Bact_Acetyltransf"/>
</dbReference>
<dbReference type="GO" id="GO:0016747">
    <property type="term" value="F:acyltransferase activity, transferring groups other than amino-acyl groups"/>
    <property type="evidence" value="ECO:0007669"/>
    <property type="project" value="InterPro"/>
</dbReference>
<evidence type="ECO:0000256" key="2">
    <source>
        <dbReference type="ARBA" id="ARBA00023315"/>
    </source>
</evidence>
<dbReference type="PROSITE" id="PS51186">
    <property type="entry name" value="GNAT"/>
    <property type="match status" value="1"/>
</dbReference>
<dbReference type="RefSeq" id="WP_125569410.1">
    <property type="nucleotide sequence ID" value="NZ_AP019307.1"/>
</dbReference>
<dbReference type="OrthoDB" id="529907at2"/>
<proteinExistence type="predicted"/>
<accession>A0A3G9IPQ8</accession>
<dbReference type="AlphaFoldDB" id="A0A3G9IPQ8"/>
<evidence type="ECO:0000256" key="1">
    <source>
        <dbReference type="ARBA" id="ARBA00022679"/>
    </source>
</evidence>
<sequence length="143" mass="15918">MTRLALPDDLPLVAALEVESLPADAWSSDYLGRAIAGELPTIEVWVSEDLTAYAVVSVLYDVTELQRLGVRQDARRSGAATRLVRDLAADLAARDVERMVLEVRVDNIGARAFYDRLGFRELSQRAGYYADGTDAYVLEWVIR</sequence>
<dbReference type="EMBL" id="AP019307">
    <property type="protein sequence ID" value="BBH18045.1"/>
    <property type="molecule type" value="Genomic_DNA"/>
</dbReference>
<feature type="domain" description="N-acetyltransferase" evidence="3">
    <location>
        <begin position="1"/>
        <end position="143"/>
    </location>
</feature>
<dbReference type="PANTHER" id="PTHR43877:SF2">
    <property type="entry name" value="AMINOALKYLPHOSPHONATE N-ACETYLTRANSFERASE-RELATED"/>
    <property type="match status" value="1"/>
</dbReference>